<name>A0AA41X9B7_9BACI</name>
<dbReference type="PANTHER" id="PTHR31088">
    <property type="entry name" value="MEMBRANE-ASSOCIATED PROTEIN VIPP1, CHLOROPLASTIC"/>
    <property type="match status" value="1"/>
</dbReference>
<dbReference type="AlphaFoldDB" id="A0AA41X9B7"/>
<comment type="similarity">
    <text evidence="1">Belongs to the PspA/Vipp/IM30 family.</text>
</comment>
<protein>
    <submittedName>
        <fullName evidence="3">PspA/IM30 family protein</fullName>
    </submittedName>
</protein>
<dbReference type="EMBL" id="JANCLT010000004">
    <property type="protein sequence ID" value="MCP8968678.1"/>
    <property type="molecule type" value="Genomic_DNA"/>
</dbReference>
<feature type="coiled-coil region" evidence="2">
    <location>
        <begin position="30"/>
        <end position="57"/>
    </location>
</feature>
<gene>
    <name evidence="3" type="ORF">NK662_09025</name>
</gene>
<evidence type="ECO:0000313" key="4">
    <source>
        <dbReference type="Proteomes" id="UP001156102"/>
    </source>
</evidence>
<accession>A0AA41X9B7</accession>
<organism evidence="3 4">
    <name type="scientific">Ectobacillus ponti</name>
    <dbReference type="NCBI Taxonomy" id="2961894"/>
    <lineage>
        <taxon>Bacteria</taxon>
        <taxon>Bacillati</taxon>
        <taxon>Bacillota</taxon>
        <taxon>Bacilli</taxon>
        <taxon>Bacillales</taxon>
        <taxon>Bacillaceae</taxon>
        <taxon>Ectobacillus</taxon>
    </lineage>
</organism>
<dbReference type="Pfam" id="PF04012">
    <property type="entry name" value="PspA_IM30"/>
    <property type="match status" value="1"/>
</dbReference>
<dbReference type="InterPro" id="IPR007157">
    <property type="entry name" value="PspA_VIPP1"/>
</dbReference>
<sequence length="218" mass="26440">MKTSLFQRIRSTFLADMHELLDEKERQNPIALLNQYLRDSEQEVKRIEKLISRQQQLRTQFFRELEQARYMEKKRRHQAEVAFQAGEAALQERALQEMQYYAKQAAQLEEQHTRVIEQTEDLQQKLEEMKNRLKELHAKRLELMARENAAHAHRRIHDAMHKVSDENPFLRFSEIEEQIRDLEMRITADYERDTFDYKIARLEKQLKEKETVQQEISL</sequence>
<evidence type="ECO:0000256" key="2">
    <source>
        <dbReference type="SAM" id="Coils"/>
    </source>
</evidence>
<reference evidence="3" key="1">
    <citation type="submission" date="2022-07" db="EMBL/GenBank/DDBJ databases">
        <authorList>
            <person name="Li W.-J."/>
            <person name="Deng Q.-Q."/>
        </authorList>
    </citation>
    <scope>NUCLEOTIDE SEQUENCE</scope>
    <source>
        <strain evidence="3">SYSU M60031</strain>
    </source>
</reference>
<evidence type="ECO:0000256" key="1">
    <source>
        <dbReference type="ARBA" id="ARBA00043985"/>
    </source>
</evidence>
<dbReference type="Proteomes" id="UP001156102">
    <property type="component" value="Unassembled WGS sequence"/>
</dbReference>
<keyword evidence="2" id="KW-0175">Coiled coil</keyword>
<keyword evidence="4" id="KW-1185">Reference proteome</keyword>
<proteinExistence type="inferred from homology"/>
<feature type="coiled-coil region" evidence="2">
    <location>
        <begin position="91"/>
        <end position="146"/>
    </location>
</feature>
<comment type="caution">
    <text evidence="3">The sequence shown here is derived from an EMBL/GenBank/DDBJ whole genome shotgun (WGS) entry which is preliminary data.</text>
</comment>
<dbReference type="PANTHER" id="PTHR31088:SF6">
    <property type="entry name" value="PHAGE SHOCK PROTEIN A"/>
    <property type="match status" value="1"/>
</dbReference>
<dbReference type="RefSeq" id="WP_254758601.1">
    <property type="nucleotide sequence ID" value="NZ_JANCLT010000004.1"/>
</dbReference>
<evidence type="ECO:0000313" key="3">
    <source>
        <dbReference type="EMBL" id="MCP8968678.1"/>
    </source>
</evidence>